<dbReference type="InterPro" id="IPR006665">
    <property type="entry name" value="OmpA-like"/>
</dbReference>
<dbReference type="InterPro" id="IPR015919">
    <property type="entry name" value="Cadherin-like_sf"/>
</dbReference>
<dbReference type="SUPFAM" id="SSF49265">
    <property type="entry name" value="Fibronectin type III"/>
    <property type="match status" value="1"/>
</dbReference>
<dbReference type="InterPro" id="IPR025883">
    <property type="entry name" value="Cadherin-like_domain"/>
</dbReference>
<dbReference type="InterPro" id="IPR036116">
    <property type="entry name" value="FN3_sf"/>
</dbReference>
<feature type="compositionally biased region" description="Basic and acidic residues" evidence="1">
    <location>
        <begin position="805"/>
        <end position="832"/>
    </location>
</feature>
<evidence type="ECO:0000259" key="4">
    <source>
        <dbReference type="PROSITE" id="PS51123"/>
    </source>
</evidence>
<dbReference type="InterPro" id="IPR036737">
    <property type="entry name" value="OmpA-like_sf"/>
</dbReference>
<feature type="region of interest" description="Disordered" evidence="1">
    <location>
        <begin position="781"/>
        <end position="832"/>
    </location>
</feature>
<dbReference type="PROSITE" id="PS50835">
    <property type="entry name" value="IG_LIKE"/>
    <property type="match status" value="1"/>
</dbReference>
<dbReference type="Pfam" id="PF00691">
    <property type="entry name" value="OmpA"/>
    <property type="match status" value="1"/>
</dbReference>
<dbReference type="GO" id="GO:0005509">
    <property type="term" value="F:calcium ion binding"/>
    <property type="evidence" value="ECO:0007669"/>
    <property type="project" value="InterPro"/>
</dbReference>
<dbReference type="CDD" id="cd07185">
    <property type="entry name" value="OmpA_C-like"/>
    <property type="match status" value="1"/>
</dbReference>
<dbReference type="SUPFAM" id="SSF49313">
    <property type="entry name" value="Cadherin-like"/>
    <property type="match status" value="1"/>
</dbReference>
<sequence length="2436" mass="249548">MNWEIVPCLEGFSVNSTFLRALFSTRRNLLAAPLGLALLTGVLALPSAAATADAVLSSMKVKVATNSSGSSASSSSFTATLTLDATTTPNTYTVDPGAANSSKGYIRYYPSWNSSTINKVQVSTDSGSTWSDLSTGSSIKSTYYSRSLSPALQLKIWPKSPSGTSVIYVLRSTASGAVVTQSNIANLSALTLTNPTPTSAISPTFSSGTLSYSATVATESSTVRVTATLETTTATMTINGDTATSGSPKTISVSPGANTITIAVTAQNGTTKKSYSIAYTNGTLSSDATLASLALSTGTLSPSFSSSSETYTATVPTNTSSISFTPTVNQSQARVSVNGSAVVSGSPSSQTLSSTITSIPVRVTSGNGTTKTYTVVVRKGASSTSTLSTIVPSSGYISANCSSTTPVAISAATTYCIKTTYTKSLRVTPTATDPAATILVDGRSSTSGNQSEEHEVEEDSDAKTIIVKVTSPDKSSTTTYTFTISREAARTENRLEVDANNKPKIGVCTNGAISLTSLTMRNSSDDEDHMNFTATVPNYQTSVQLGAYTRSGSGTTLLFNGVATASGACSSAIPLNPGNNKIVIMGSAEKENEKRSYVVNIVRQGNNTATLGALVFVDTSTGSTLSPSFVPDSATALNYTLTLPYKVSSLRVQPSVTAGSGATIRIGEKDVTSGSISEAIKMEREESGKARTIKITVTSQDKKVKNTYTITINRQAPSTNANLKTLELKSNVRLYSGGTCDVPSGEITGTGSGATKTFALTTSHKYYAKMPYAKTFKVTTHTEGHDEAGGHDAKVKVDDEEVEEGHDSHEKKSEKEERDSHGDKKERSTKIKVTAEDEKTSVTYEVVECMDPPTKNANLTNLVASAGALTGAFSSSTKTYRLVTTNSTTTLTPTLSDTENATLAINTDTATSGVASRTYNLSPGLNTFKVKVTADDDVTTSTYTVMITRGPIPATTPTLHAFTLGGTAVTSFVADTASPLDFTATIDTNTATVNLAATATTTGDTVTINTTSGVSSSSITGLSTPAGETIVTVTVEHGTDSTVYNLTITRPLSDINTLSALTSSLGTWSSTYPTCGDSCTVSATNTQTSITLTPTTTHPNATITVRGLSVTSGSPTQSIALDPGANIIEVVVTSENGTPKTYTVTVNRAPNGTSAAITALTTSVSAVSPTFPDAGNTYRTDTATATTATATVTLTLQDPAASVLINGVSATPNATTGVTTSQALPLAEGDNTATIVVTPQSMDTPTTYVVVIPRAGNLSLNTLASLTATVPTTTLSPAFNEATAAYTASVASSVSSITITGTATSATSLVAVNSETATAGSSSRVVTLVNGINTIPVEVTAQDGSVNVYSVVITRALSSNADLTNLAFSAGALSPAFATATLSYTVGTVAVATTTVTATLSDTATARLSINGASSTSGVATASIPLVSGANTFTILVIAEDGTVKKYSVIVTRSADSAVNTLSALSTSAQVAPFSSPTGLSPTFASGTNFYDVGTVVSSVETTTVTATVSDLNSTLSINDQAVTINGSGVGTSSSITLSGGVTSVPVVVTAQNGSVNIYVVNFTKALSTEAHITAMATPAGTTKSVSFTETTYTETITVPASLDFLDLDLTLKEAHATVTINGVDLPVVSGIASPSLALTPSAGDTFVIVVTAQDGSTKLTYTVITQRASTSSDATLATLTTSAGSIVSFNTAGGSFAVTEDPTYKSDTFTITAGATMGGVTQIDIQGWLADGTTADTQTVASGDFALFPVVSGSKAYLITTTAEDGTTQKSYTITIDALAPSSTSASFSVRKSDNTAIASGALKSGVVIKSLRNTPNTPWPVPLASTTWYRVNAAVTASTSSSACSGTLLGTSDTYTVTSADIGKFLCALTLTSNAAGIETLTVSTVESVTGTAPTISFTTPTNMARNYEIDWIPVTIAGAPAPSITSFNLPTGLVFETATARLSGSPTATAGSYTFSLTATNAYGSATDTHTVTLTDPPITKLPTPAKPTAGATGTTTMNVSFEIIPHASAYRVKVYDVAGTTLLNTINGVTTTPNSVTGLTASTQYRFTVTARGDGVAYSDSDASALSDPVATLNPPTPPPPAIPPPVIIPPKKDAEETETVTAPITTPKVTKYPYISPTSGRVIIPPTYTPPPAIPSISKTTPTPVVGATPVGDPVKNGPSLIAPQEIKTKVDKVEQTDNTTFVLQVRTNDGKMETVTVHAEESGVKVDAPKKFTGVIQIPFGQDSESGTATSTLNVVVNPDEVTNANRGLSSPTSSTVSWEASPNAIGYSVSVNGRPGCTTPAGVTTCQVPTLVGPKSEVIVTAIGNDATAAVKSAEYSMKDPVTIKNINFNINSPVLTSAAKKELNAIIAIVKKEGFTTIAVAGHTDLTGPKSNSLPLSTARTSATVAYLKAALPNIKFIKAAFGDTTPLVSGTTADANAANRRADIGLK</sequence>
<evidence type="ECO:0000259" key="2">
    <source>
        <dbReference type="PROSITE" id="PS50835"/>
    </source>
</evidence>
<evidence type="ECO:0000259" key="3">
    <source>
        <dbReference type="PROSITE" id="PS50853"/>
    </source>
</evidence>
<dbReference type="SUPFAM" id="SSF103088">
    <property type="entry name" value="OmpA-like"/>
    <property type="match status" value="1"/>
</dbReference>
<dbReference type="Gene3D" id="3.30.1330.60">
    <property type="entry name" value="OmpA-like domain"/>
    <property type="match status" value="1"/>
</dbReference>
<feature type="domain" description="Fibronectin type-III" evidence="3">
    <location>
        <begin position="1987"/>
        <end position="2084"/>
    </location>
</feature>
<feature type="region of interest" description="Disordered" evidence="1">
    <location>
        <begin position="441"/>
        <end position="460"/>
    </location>
</feature>
<dbReference type="InterPro" id="IPR003961">
    <property type="entry name" value="FN3_dom"/>
</dbReference>
<accession>A0A6J6NK24</accession>
<gene>
    <name evidence="5" type="ORF">UFOPK2342_01427</name>
</gene>
<dbReference type="Pfam" id="PF12733">
    <property type="entry name" value="Cadherin-like"/>
    <property type="match status" value="12"/>
</dbReference>
<evidence type="ECO:0000256" key="1">
    <source>
        <dbReference type="SAM" id="MobiDB-lite"/>
    </source>
</evidence>
<protein>
    <submittedName>
        <fullName evidence="5">Unannotated protein</fullName>
    </submittedName>
</protein>
<dbReference type="GO" id="GO:0016020">
    <property type="term" value="C:membrane"/>
    <property type="evidence" value="ECO:0007669"/>
    <property type="project" value="InterPro"/>
</dbReference>
<feature type="compositionally biased region" description="Basic and acidic residues" evidence="1">
    <location>
        <begin position="781"/>
        <end position="797"/>
    </location>
</feature>
<evidence type="ECO:0000313" key="5">
    <source>
        <dbReference type="EMBL" id="CAB4685075.1"/>
    </source>
</evidence>
<dbReference type="EMBL" id="CAEZXB010000036">
    <property type="protein sequence ID" value="CAB4685075.1"/>
    <property type="molecule type" value="Genomic_DNA"/>
</dbReference>
<dbReference type="InterPro" id="IPR007110">
    <property type="entry name" value="Ig-like_dom"/>
</dbReference>
<feature type="domain" description="Ig-like" evidence="2">
    <location>
        <begin position="1782"/>
        <end position="1886"/>
    </location>
</feature>
<dbReference type="PROSITE" id="PS51123">
    <property type="entry name" value="OMPA_2"/>
    <property type="match status" value="1"/>
</dbReference>
<dbReference type="PROSITE" id="PS50853">
    <property type="entry name" value="FN3"/>
    <property type="match status" value="1"/>
</dbReference>
<feature type="domain" description="OmpA-like" evidence="4">
    <location>
        <begin position="2323"/>
        <end position="2436"/>
    </location>
</feature>
<proteinExistence type="predicted"/>
<organism evidence="5">
    <name type="scientific">freshwater metagenome</name>
    <dbReference type="NCBI Taxonomy" id="449393"/>
    <lineage>
        <taxon>unclassified sequences</taxon>
        <taxon>metagenomes</taxon>
        <taxon>ecological metagenomes</taxon>
    </lineage>
</organism>
<dbReference type="Gene3D" id="2.60.40.10">
    <property type="entry name" value="Immunoglobulins"/>
    <property type="match status" value="2"/>
</dbReference>
<name>A0A6J6NK24_9ZZZZ</name>
<reference evidence="5" key="1">
    <citation type="submission" date="2020-05" db="EMBL/GenBank/DDBJ databases">
        <authorList>
            <person name="Chiriac C."/>
            <person name="Salcher M."/>
            <person name="Ghai R."/>
            <person name="Kavagutti S V."/>
        </authorList>
    </citation>
    <scope>NUCLEOTIDE SEQUENCE</scope>
</reference>
<dbReference type="InterPro" id="IPR013783">
    <property type="entry name" value="Ig-like_fold"/>
</dbReference>